<dbReference type="InterPro" id="IPR023026">
    <property type="entry name" value="Trp_synth_beta/beta-like"/>
</dbReference>
<gene>
    <name evidence="11 13" type="primary">trpB</name>
    <name evidence="13" type="ORF">ACFQ1O_13340</name>
</gene>
<keyword evidence="7 11" id="KW-0663">Pyridoxal phosphate</keyword>
<evidence type="ECO:0000256" key="11">
    <source>
        <dbReference type="HAMAP-Rule" id="MF_00133"/>
    </source>
</evidence>
<accession>A0ABW3I597</accession>
<dbReference type="InterPro" id="IPR006654">
    <property type="entry name" value="Trp_synth_beta"/>
</dbReference>
<dbReference type="HAMAP" id="MF_00133">
    <property type="entry name" value="Trp_synth_beta"/>
    <property type="match status" value="1"/>
</dbReference>
<comment type="subunit">
    <text evidence="4 11">Tetramer of two alpha and two beta chains.</text>
</comment>
<protein>
    <recommendedName>
        <fullName evidence="11">Tryptophan synthase beta chain</fullName>
        <ecNumber evidence="11">4.2.1.20</ecNumber>
    </recommendedName>
</protein>
<dbReference type="Gene3D" id="3.40.50.1100">
    <property type="match status" value="2"/>
</dbReference>
<dbReference type="EMBL" id="JBHTJM010000010">
    <property type="protein sequence ID" value="MFD0964995.1"/>
    <property type="molecule type" value="Genomic_DNA"/>
</dbReference>
<proteinExistence type="inferred from homology"/>
<keyword evidence="8 11" id="KW-0057">Aromatic amino acid biosynthesis</keyword>
<comment type="similarity">
    <text evidence="3 11">Belongs to the TrpB family.</text>
</comment>
<keyword evidence="5 11" id="KW-0028">Amino-acid biosynthesis</keyword>
<evidence type="ECO:0000256" key="4">
    <source>
        <dbReference type="ARBA" id="ARBA00011270"/>
    </source>
</evidence>
<evidence type="ECO:0000256" key="3">
    <source>
        <dbReference type="ARBA" id="ARBA00009982"/>
    </source>
</evidence>
<evidence type="ECO:0000256" key="6">
    <source>
        <dbReference type="ARBA" id="ARBA00022822"/>
    </source>
</evidence>
<dbReference type="Pfam" id="PF00291">
    <property type="entry name" value="PALP"/>
    <property type="match status" value="1"/>
</dbReference>
<dbReference type="InterPro" id="IPR036052">
    <property type="entry name" value="TrpB-like_PALP_sf"/>
</dbReference>
<evidence type="ECO:0000256" key="2">
    <source>
        <dbReference type="ARBA" id="ARBA00004733"/>
    </source>
</evidence>
<evidence type="ECO:0000313" key="13">
    <source>
        <dbReference type="EMBL" id="MFD0964995.1"/>
    </source>
</evidence>
<name>A0ABW3I597_9FLAO</name>
<dbReference type="PIRSF" id="PIRSF001413">
    <property type="entry name" value="Trp_syn_beta"/>
    <property type="match status" value="1"/>
</dbReference>
<keyword evidence="9 11" id="KW-0456">Lyase</keyword>
<dbReference type="GO" id="GO:0004834">
    <property type="term" value="F:tryptophan synthase activity"/>
    <property type="evidence" value="ECO:0007669"/>
    <property type="project" value="UniProtKB-EC"/>
</dbReference>
<evidence type="ECO:0000256" key="8">
    <source>
        <dbReference type="ARBA" id="ARBA00023141"/>
    </source>
</evidence>
<evidence type="ECO:0000259" key="12">
    <source>
        <dbReference type="Pfam" id="PF00291"/>
    </source>
</evidence>
<dbReference type="EC" id="4.2.1.20" evidence="11"/>
<dbReference type="RefSeq" id="WP_377716708.1">
    <property type="nucleotide sequence ID" value="NZ_JBHTJM010000010.1"/>
</dbReference>
<comment type="pathway">
    <text evidence="2 11">Amino-acid biosynthesis; L-tryptophan biosynthesis; L-tryptophan from chorismate: step 5/5.</text>
</comment>
<evidence type="ECO:0000256" key="7">
    <source>
        <dbReference type="ARBA" id="ARBA00022898"/>
    </source>
</evidence>
<reference evidence="14" key="1">
    <citation type="journal article" date="2019" name="Int. J. Syst. Evol. Microbiol.">
        <title>The Global Catalogue of Microorganisms (GCM) 10K type strain sequencing project: providing services to taxonomists for standard genome sequencing and annotation.</title>
        <authorList>
            <consortium name="The Broad Institute Genomics Platform"/>
            <consortium name="The Broad Institute Genome Sequencing Center for Infectious Disease"/>
            <person name="Wu L."/>
            <person name="Ma J."/>
        </authorList>
    </citation>
    <scope>NUCLEOTIDE SEQUENCE [LARGE SCALE GENOMIC DNA]</scope>
    <source>
        <strain evidence="14">CCUG 62114</strain>
    </source>
</reference>
<evidence type="ECO:0000256" key="1">
    <source>
        <dbReference type="ARBA" id="ARBA00001933"/>
    </source>
</evidence>
<keyword evidence="14" id="KW-1185">Reference proteome</keyword>
<feature type="modified residue" description="N6-(pyridoxal phosphate)lysine" evidence="11">
    <location>
        <position position="90"/>
    </location>
</feature>
<sequence length="394" mass="43104">MSNYHINEKGFYGKFGGAYIPEMLYPNVEELKQSYLSIMQDPSFQEEFQQLLKDYVGRPSPLYFAKRLSEKYNTKIYLKREDLNHTGAHKVNNTIGQILVAKKLGKKRIIAETGAGQHGVATATVCALMGIECIVYMGEIDIARQAPNVARMKMLGAKVIPATSGSKTLKDATNEAIRDWINNPVDTHYIIGSVVGPHPYPDMVARFQSIISEEMKWQLQEQEGRENPDYVIACVGGGSNAAGAFYHFLDDTSVNLIAAEAAGKGVNSGESAATSALGKDGIIHGSRTLLMQTNDGQIIEPYSISAGLDYPGVGPMHAHLFESERADFVSVTDDEAMAAGLTLCQLEGIIPAIESSHALAVLEQRKFDSEDIVVINLSGRGDKDLNTYINYFNL</sequence>
<dbReference type="PANTHER" id="PTHR48077">
    <property type="entry name" value="TRYPTOPHAN SYNTHASE-RELATED"/>
    <property type="match status" value="1"/>
</dbReference>
<dbReference type="NCBIfam" id="TIGR00263">
    <property type="entry name" value="trpB"/>
    <property type="match status" value="1"/>
</dbReference>
<comment type="caution">
    <text evidence="13">The sequence shown here is derived from an EMBL/GenBank/DDBJ whole genome shotgun (WGS) entry which is preliminary data.</text>
</comment>
<comment type="catalytic activity">
    <reaction evidence="10 11">
        <text>(1S,2R)-1-C-(indol-3-yl)glycerol 3-phosphate + L-serine = D-glyceraldehyde 3-phosphate + L-tryptophan + H2O</text>
        <dbReference type="Rhea" id="RHEA:10532"/>
        <dbReference type="ChEBI" id="CHEBI:15377"/>
        <dbReference type="ChEBI" id="CHEBI:33384"/>
        <dbReference type="ChEBI" id="CHEBI:57912"/>
        <dbReference type="ChEBI" id="CHEBI:58866"/>
        <dbReference type="ChEBI" id="CHEBI:59776"/>
        <dbReference type="EC" id="4.2.1.20"/>
    </reaction>
</comment>
<dbReference type="PROSITE" id="PS00168">
    <property type="entry name" value="TRP_SYNTHASE_BETA"/>
    <property type="match status" value="1"/>
</dbReference>
<evidence type="ECO:0000256" key="10">
    <source>
        <dbReference type="ARBA" id="ARBA00049047"/>
    </source>
</evidence>
<organism evidence="13 14">
    <name type="scientific">Pseudofulvibacter geojedonensis</name>
    <dbReference type="NCBI Taxonomy" id="1123758"/>
    <lineage>
        <taxon>Bacteria</taxon>
        <taxon>Pseudomonadati</taxon>
        <taxon>Bacteroidota</taxon>
        <taxon>Flavobacteriia</taxon>
        <taxon>Flavobacteriales</taxon>
        <taxon>Flavobacteriaceae</taxon>
        <taxon>Pseudofulvibacter</taxon>
    </lineage>
</organism>
<comment type="cofactor">
    <cofactor evidence="1 11">
        <name>pyridoxal 5'-phosphate</name>
        <dbReference type="ChEBI" id="CHEBI:597326"/>
    </cofactor>
</comment>
<dbReference type="SUPFAM" id="SSF53686">
    <property type="entry name" value="Tryptophan synthase beta subunit-like PLP-dependent enzymes"/>
    <property type="match status" value="1"/>
</dbReference>
<dbReference type="Proteomes" id="UP001596997">
    <property type="component" value="Unassembled WGS sequence"/>
</dbReference>
<comment type="function">
    <text evidence="11">The beta subunit is responsible for the synthesis of L-tryptophan from indole and L-serine.</text>
</comment>
<feature type="domain" description="Tryptophan synthase beta chain-like PALP" evidence="12">
    <location>
        <begin position="57"/>
        <end position="379"/>
    </location>
</feature>
<dbReference type="PANTHER" id="PTHR48077:SF3">
    <property type="entry name" value="TRYPTOPHAN SYNTHASE"/>
    <property type="match status" value="1"/>
</dbReference>
<dbReference type="InterPro" id="IPR001926">
    <property type="entry name" value="TrpB-like_PALP"/>
</dbReference>
<dbReference type="CDD" id="cd06446">
    <property type="entry name" value="Trp-synth_B"/>
    <property type="match status" value="1"/>
</dbReference>
<keyword evidence="6 11" id="KW-0822">Tryptophan biosynthesis</keyword>
<evidence type="ECO:0000313" key="14">
    <source>
        <dbReference type="Proteomes" id="UP001596997"/>
    </source>
</evidence>
<dbReference type="InterPro" id="IPR006653">
    <property type="entry name" value="Trp_synth_b_CS"/>
</dbReference>
<evidence type="ECO:0000256" key="5">
    <source>
        <dbReference type="ARBA" id="ARBA00022605"/>
    </source>
</evidence>
<evidence type="ECO:0000256" key="9">
    <source>
        <dbReference type="ARBA" id="ARBA00023239"/>
    </source>
</evidence>